<feature type="compositionally biased region" description="Acidic residues" evidence="1">
    <location>
        <begin position="1228"/>
        <end position="1242"/>
    </location>
</feature>
<feature type="compositionally biased region" description="Basic and acidic residues" evidence="1">
    <location>
        <begin position="675"/>
        <end position="686"/>
    </location>
</feature>
<dbReference type="PRINTS" id="PR00633">
    <property type="entry name" value="RCCNDNSATION"/>
</dbReference>
<feature type="compositionally biased region" description="Acidic residues" evidence="1">
    <location>
        <begin position="574"/>
        <end position="586"/>
    </location>
</feature>
<feature type="compositionally biased region" description="Polar residues" evidence="1">
    <location>
        <begin position="1120"/>
        <end position="1131"/>
    </location>
</feature>
<dbReference type="Gene3D" id="2.130.10.30">
    <property type="entry name" value="Regulator of chromosome condensation 1/beta-lactamase-inhibitor protein II"/>
    <property type="match status" value="1"/>
</dbReference>
<evidence type="ECO:0000256" key="1">
    <source>
        <dbReference type="SAM" id="MobiDB-lite"/>
    </source>
</evidence>
<feature type="region of interest" description="Disordered" evidence="1">
    <location>
        <begin position="301"/>
        <end position="350"/>
    </location>
</feature>
<feature type="compositionally biased region" description="Acidic residues" evidence="1">
    <location>
        <begin position="950"/>
        <end position="961"/>
    </location>
</feature>
<feature type="compositionally biased region" description="Basic residues" evidence="1">
    <location>
        <begin position="1084"/>
        <end position="1093"/>
    </location>
</feature>
<evidence type="ECO:0000313" key="2">
    <source>
        <dbReference type="Proteomes" id="UP000492821"/>
    </source>
</evidence>
<feature type="compositionally biased region" description="Polar residues" evidence="1">
    <location>
        <begin position="742"/>
        <end position="777"/>
    </location>
</feature>
<feature type="region of interest" description="Disordered" evidence="1">
    <location>
        <begin position="1"/>
        <end position="109"/>
    </location>
</feature>
<proteinExistence type="predicted"/>
<dbReference type="Proteomes" id="UP000492821">
    <property type="component" value="Unassembled WGS sequence"/>
</dbReference>
<feature type="compositionally biased region" description="Basic and acidic residues" evidence="1">
    <location>
        <begin position="313"/>
        <end position="335"/>
    </location>
</feature>
<feature type="compositionally biased region" description="Acidic residues" evidence="1">
    <location>
        <begin position="687"/>
        <end position="702"/>
    </location>
</feature>
<feature type="compositionally biased region" description="Basic and acidic residues" evidence="1">
    <location>
        <begin position="1203"/>
        <end position="1212"/>
    </location>
</feature>
<feature type="region of interest" description="Disordered" evidence="1">
    <location>
        <begin position="548"/>
        <end position="588"/>
    </location>
</feature>
<dbReference type="InterPro" id="IPR000408">
    <property type="entry name" value="Reg_chr_condens"/>
</dbReference>
<feature type="region of interest" description="Disordered" evidence="1">
    <location>
        <begin position="615"/>
        <end position="634"/>
    </location>
</feature>
<feature type="compositionally biased region" description="Polar residues" evidence="1">
    <location>
        <begin position="973"/>
        <end position="982"/>
    </location>
</feature>
<dbReference type="SUPFAM" id="SSF50985">
    <property type="entry name" value="RCC1/BLIP-II"/>
    <property type="match status" value="1"/>
</dbReference>
<accession>A0A7E4ULT2</accession>
<reference evidence="2" key="1">
    <citation type="journal article" date="2013" name="Genetics">
        <title>The draft genome and transcriptome of Panagrellus redivivus are shaped by the harsh demands of a free-living lifestyle.</title>
        <authorList>
            <person name="Srinivasan J."/>
            <person name="Dillman A.R."/>
            <person name="Macchietto M.G."/>
            <person name="Heikkinen L."/>
            <person name="Lakso M."/>
            <person name="Fracchia K.M."/>
            <person name="Antoshechkin I."/>
            <person name="Mortazavi A."/>
            <person name="Wong G."/>
            <person name="Sternberg P.W."/>
        </authorList>
    </citation>
    <scope>NUCLEOTIDE SEQUENCE [LARGE SCALE GENOMIC DNA]</scope>
    <source>
        <strain evidence="2">MT8872</strain>
    </source>
</reference>
<feature type="compositionally biased region" description="Low complexity" evidence="1">
    <location>
        <begin position="1055"/>
        <end position="1066"/>
    </location>
</feature>
<reference evidence="3" key="2">
    <citation type="submission" date="2020-10" db="UniProtKB">
        <authorList>
            <consortium name="WormBaseParasite"/>
        </authorList>
    </citation>
    <scope>IDENTIFICATION</scope>
</reference>
<evidence type="ECO:0000313" key="3">
    <source>
        <dbReference type="WBParaSite" id="Pan_g10306.t1"/>
    </source>
</evidence>
<feature type="region of interest" description="Disordered" evidence="1">
    <location>
        <begin position="243"/>
        <end position="271"/>
    </location>
</feature>
<organism evidence="2 3">
    <name type="scientific">Panagrellus redivivus</name>
    <name type="common">Microworm</name>
    <dbReference type="NCBI Taxonomy" id="6233"/>
    <lineage>
        <taxon>Eukaryota</taxon>
        <taxon>Metazoa</taxon>
        <taxon>Ecdysozoa</taxon>
        <taxon>Nematoda</taxon>
        <taxon>Chromadorea</taxon>
        <taxon>Rhabditida</taxon>
        <taxon>Tylenchina</taxon>
        <taxon>Panagrolaimomorpha</taxon>
        <taxon>Panagrolaimoidea</taxon>
        <taxon>Panagrolaimidae</taxon>
        <taxon>Panagrellus</taxon>
    </lineage>
</organism>
<feature type="compositionally biased region" description="Acidic residues" evidence="1">
    <location>
        <begin position="1028"/>
        <end position="1043"/>
    </location>
</feature>
<feature type="compositionally biased region" description="Polar residues" evidence="1">
    <location>
        <begin position="302"/>
        <end position="312"/>
    </location>
</feature>
<sequence length="1476" mass="160547">MSGLPNFFANFPDGRATHQGAAMFHVDEPQGDDSTTSVSSRLDCSRRGVGTPNRRGSQPTSVGLELDAVSEASDKPMPSRSPTPSDVEMHSRSPSPSDVEMRSKSPSPFDIEMEDLSMEFGWLFNESPGQDEEMEDLTVDFGLLFDESQPSSRQHSLMMRIEGGSNPVSAFVPGTGDAEANVNGDDSHRHESFWSANNSLDNVAVGPGSPMDCNDHEESIPADSIVMNPTQAPASDVNITTDAAKTAESSKDVGSNVAVSKKSETPQSSSIHLDSFNCSNLSYEMPQVAIAANASDPILTPDASTLVESTDSSSKEIEKPNPTKNGDHLNDKSECSKPASPMRPDSRSFSVTSSVIHEAIPTTVNQLIPSDPYAIDHESLQISATDLDASDLYEVSDGKKIDEPKKQRSPMPSPVISEETVDNAAGPVLPAVPPTSAIVTNILNDDASQSSPPTVKVTAINSELASMKKQISVWQQRRFIFNVDPEPKQVARKHTIARSAIGEPPYKVRILMKKKPTHVADLEEAEKEEAGSEADAPNEAMNVIEEPANQQPQMPSPPHVDENNEEVNGPEAPEIADSEVESDVSSEVDSIASIEVQWDEFSEADLDALSEADQLSEAEWNAPMEVTESDAESITTVDYIKNLYDEYNAADDEEEWRNADLPDDDDDDDNVVYEPVEKLPVRKLIDTDDNASSDEGEVDENDNGTNFVPPRAPSDDDASISSADDQSGDEEVDEGEPERETTPSLAPSTRSSTPVASVNGTTPPKSPSNNGAAGNSDNEPEFDVPPMDDNTGSDATDQSDAESTDAASEDEPMEVDEPEVPVAAPKAVKRRNPVDPWKDLSAVRILMNKKPAPVVDSEVAEKEEADNEASVPNDAVNGVEDEVLEAPVNQQSPMPSPPHVEENIEDVNGPEVPEVAESDVDSEVSEVESDASIQVQWDESSDVEWDALSEAEADQLSEDEWNAPIEVTESDAESITTAQYIKNQYDEYDAADDEEEWRNADLPDDDDDDDNVVYEPVEKLPVRKLIDTDDNASSDEGEVDENDNGTNFVPPQVPSSPSSAVSNDSPPRSPARRSETPENEEVKRKTREKKVLKHLFSDDDVSISSDDDEREPEREATPSLAPSTRSSTPGSVNGVIPPKSPSNNGAETEPEFNDAPPMDDITGSDATDGSDAESMEAASEEEPMEVDEPEVPVAAPKAVKRRNPVDPWKEPEFDVPPMDDNTGSDATDQSDAESTDAASEEPVEVHEPEVPVAAPKAVKRRNPVDPWKEVRAVKSFRNATLPAPHDVVVQDEREWYVQQFSALTPQMLQQEVRGNSYIAGLYDGKVVFQGTFEGVQLSSALMSMAAVSPQVIFNDPTDPIIKLAGGRDHLVMLGLSGRLYTLGRANEGQLGQDPSRHRYRTPTPLNMRRRVLEELVFTDSGRVKSHTPEVFFDHIEARGNVTIAWCKNRAFRCGTLDNGLVCSSTFKRCERLDRRV</sequence>
<feature type="compositionally biased region" description="Basic and acidic residues" evidence="1">
    <location>
        <begin position="396"/>
        <end position="406"/>
    </location>
</feature>
<feature type="compositionally biased region" description="Acidic residues" evidence="1">
    <location>
        <begin position="986"/>
        <end position="1012"/>
    </location>
</feature>
<dbReference type="InterPro" id="IPR009091">
    <property type="entry name" value="RCC1/BLIP-II"/>
</dbReference>
<feature type="region of interest" description="Disordered" evidence="1">
    <location>
        <begin position="950"/>
        <end position="1248"/>
    </location>
</feature>
<feature type="region of interest" description="Disordered" evidence="1">
    <location>
        <begin position="396"/>
        <end position="416"/>
    </location>
</feature>
<dbReference type="WBParaSite" id="Pan_g10306.t1">
    <property type="protein sequence ID" value="Pan_g10306.t1"/>
    <property type="gene ID" value="Pan_g10306"/>
</dbReference>
<name>A0A7E4ULT2_PANRE</name>
<keyword evidence="2" id="KW-1185">Reference proteome</keyword>
<feature type="compositionally biased region" description="Acidic residues" evidence="1">
    <location>
        <begin position="1098"/>
        <end position="1110"/>
    </location>
</feature>
<feature type="compositionally biased region" description="Acidic residues" evidence="1">
    <location>
        <begin position="649"/>
        <end position="671"/>
    </location>
</feature>
<feature type="region of interest" description="Disordered" evidence="1">
    <location>
        <begin position="855"/>
        <end position="875"/>
    </location>
</feature>
<feature type="compositionally biased region" description="Acidic residues" evidence="1">
    <location>
        <begin position="1168"/>
        <end position="1190"/>
    </location>
</feature>
<feature type="compositionally biased region" description="Basic and acidic residues" evidence="1">
    <location>
        <begin position="1072"/>
        <end position="1083"/>
    </location>
</feature>
<feature type="compositionally biased region" description="Polar residues" evidence="1">
    <location>
        <begin position="32"/>
        <end position="42"/>
    </location>
</feature>
<feature type="compositionally biased region" description="Acidic residues" evidence="1">
    <location>
        <begin position="797"/>
        <end position="819"/>
    </location>
</feature>
<feature type="region of interest" description="Disordered" evidence="1">
    <location>
        <begin position="649"/>
        <end position="831"/>
    </location>
</feature>
<feature type="compositionally biased region" description="Acidic residues" evidence="1">
    <location>
        <begin position="726"/>
        <end position="737"/>
    </location>
</feature>
<feature type="compositionally biased region" description="Basic and acidic residues" evidence="1">
    <location>
        <begin position="1016"/>
        <end position="1027"/>
    </location>
</feature>
<protein>
    <submittedName>
        <fullName evidence="3">Rad21_Rec8 domain-containing protein</fullName>
    </submittedName>
</protein>